<proteinExistence type="predicted"/>
<keyword evidence="1" id="KW-1133">Transmembrane helix</keyword>
<feature type="transmembrane region" description="Helical" evidence="1">
    <location>
        <begin position="72"/>
        <end position="93"/>
    </location>
</feature>
<name>A0A955LAQ2_9BACT</name>
<dbReference type="InterPro" id="IPR051790">
    <property type="entry name" value="Cytochrome_c-biogenesis_DsbD"/>
</dbReference>
<keyword evidence="1" id="KW-0472">Membrane</keyword>
<feature type="transmembrane region" description="Helical" evidence="1">
    <location>
        <begin position="158"/>
        <end position="177"/>
    </location>
</feature>
<organism evidence="2 3">
    <name type="scientific">Candidatus Dojkabacteria bacterium</name>
    <dbReference type="NCBI Taxonomy" id="2099670"/>
    <lineage>
        <taxon>Bacteria</taxon>
        <taxon>Candidatus Dojkabacteria</taxon>
    </lineage>
</organism>
<dbReference type="Proteomes" id="UP000714915">
    <property type="component" value="Unassembled WGS sequence"/>
</dbReference>
<reference evidence="2" key="1">
    <citation type="submission" date="2020-04" db="EMBL/GenBank/DDBJ databases">
        <authorList>
            <person name="Zhang T."/>
        </authorList>
    </citation>
    <scope>NUCLEOTIDE SEQUENCE</scope>
    <source>
        <strain evidence="2">HKST-UBA09</strain>
    </source>
</reference>
<accession>A0A955LAQ2</accession>
<comment type="caution">
    <text evidence="2">The sequence shown here is derived from an EMBL/GenBank/DDBJ whole genome shotgun (WGS) entry which is preliminary data.</text>
</comment>
<dbReference type="PANTHER" id="PTHR31272:SF9">
    <property type="entry name" value="BLL1027 PROTEIN"/>
    <property type="match status" value="1"/>
</dbReference>
<evidence type="ECO:0000256" key="1">
    <source>
        <dbReference type="SAM" id="Phobius"/>
    </source>
</evidence>
<evidence type="ECO:0008006" key="4">
    <source>
        <dbReference type="Google" id="ProtNLM"/>
    </source>
</evidence>
<protein>
    <recommendedName>
        <fullName evidence="4">Cytochrome C biogenesis protein</fullName>
    </recommendedName>
</protein>
<feature type="transmembrane region" description="Helical" evidence="1">
    <location>
        <begin position="6"/>
        <end position="28"/>
    </location>
</feature>
<sequence>MEFFFVSFLAGVLTVLAPCVFPLLPVIIGGSATEKSIKRPLVIITSLSIFLVLITILLRFGEGFLDISNETLVTFSAVILIVFGLITLFPDVWGKISYKLQLSARSDQMLHRSSGKSGTLSEILTGIALGPVFTSCSPTYIVIIGLSFQAENQLSATIYLIGYVIGLASILMLIAIGGQKIISKLRWASNPNGLFKKFVGILFILIGLLVLFGGQKIFQKLVMDSPILENINNFEINLVQKTRP</sequence>
<feature type="transmembrane region" description="Helical" evidence="1">
    <location>
        <begin position="123"/>
        <end position="146"/>
    </location>
</feature>
<keyword evidence="1" id="KW-0812">Transmembrane</keyword>
<dbReference type="AlphaFoldDB" id="A0A955LAQ2"/>
<feature type="transmembrane region" description="Helical" evidence="1">
    <location>
        <begin position="198"/>
        <end position="218"/>
    </location>
</feature>
<gene>
    <name evidence="2" type="ORF">KC669_01475</name>
</gene>
<dbReference type="PANTHER" id="PTHR31272">
    <property type="entry name" value="CYTOCHROME C-TYPE BIOGENESIS PROTEIN HI_1454-RELATED"/>
    <property type="match status" value="1"/>
</dbReference>
<evidence type="ECO:0000313" key="3">
    <source>
        <dbReference type="Proteomes" id="UP000714915"/>
    </source>
</evidence>
<reference evidence="2" key="2">
    <citation type="journal article" date="2021" name="Microbiome">
        <title>Successional dynamics and alternative stable states in a saline activated sludge microbial community over 9 years.</title>
        <authorList>
            <person name="Wang Y."/>
            <person name="Ye J."/>
            <person name="Ju F."/>
            <person name="Liu L."/>
            <person name="Boyd J.A."/>
            <person name="Deng Y."/>
            <person name="Parks D.H."/>
            <person name="Jiang X."/>
            <person name="Yin X."/>
            <person name="Woodcroft B.J."/>
            <person name="Tyson G.W."/>
            <person name="Hugenholtz P."/>
            <person name="Polz M.F."/>
            <person name="Zhang T."/>
        </authorList>
    </citation>
    <scope>NUCLEOTIDE SEQUENCE</scope>
    <source>
        <strain evidence="2">HKST-UBA09</strain>
    </source>
</reference>
<evidence type="ECO:0000313" key="2">
    <source>
        <dbReference type="EMBL" id="MCA9386684.1"/>
    </source>
</evidence>
<feature type="transmembrane region" description="Helical" evidence="1">
    <location>
        <begin position="40"/>
        <end position="60"/>
    </location>
</feature>
<dbReference type="EMBL" id="JAGQLF010000011">
    <property type="protein sequence ID" value="MCA9386684.1"/>
    <property type="molecule type" value="Genomic_DNA"/>
</dbReference>